<dbReference type="eggNOG" id="arCOG10028">
    <property type="taxonomic scope" value="Archaea"/>
</dbReference>
<dbReference type="HOGENOM" id="CLU_985608_0_0_2"/>
<evidence type="ECO:0000313" key="1">
    <source>
        <dbReference type="EMBL" id="ACS33975.1"/>
    </source>
</evidence>
<gene>
    <name evidence="1" type="ordered locus">TGAM_1473</name>
</gene>
<name>C5A6W3_THEGJ</name>
<proteinExistence type="predicted"/>
<dbReference type="KEGG" id="tga:TGAM_1473"/>
<dbReference type="PATRIC" id="fig|593117.10.peg.1474"/>
<dbReference type="EMBL" id="CP001398">
    <property type="protein sequence ID" value="ACS33975.1"/>
    <property type="molecule type" value="Genomic_DNA"/>
</dbReference>
<organism evidence="1 2">
    <name type="scientific">Thermococcus gammatolerans (strain DSM 15229 / JCM 11827 / EJ3)</name>
    <dbReference type="NCBI Taxonomy" id="593117"/>
    <lineage>
        <taxon>Archaea</taxon>
        <taxon>Methanobacteriati</taxon>
        <taxon>Methanobacteriota</taxon>
        <taxon>Thermococci</taxon>
        <taxon>Thermococcales</taxon>
        <taxon>Thermococcaceae</taxon>
        <taxon>Thermococcus</taxon>
    </lineage>
</organism>
<sequence>MGMRKIAALLLLLFTLTASWILWESHEAVSCFNSPYCMTEHLNITDHILIMQHNGNEWRIVTYTTGKLSLHRIELSGSIIPDIKDSTKSVRTHIDYSPLTFENNALKGLKGTIGLIAKFNGSVKAVPLKELQKPLTCSELLKLCSSCKLVLGEGGDKVRLGYTNLTSGYLVVPSPRGSSRFVLEIKSYNATKDAIIAKYPMGIVKGYTSKLNLPPIENTSLPANVSQYLEPAWGILITGNEVVLNPDPWSIVEELGECRTVYKITIHNNGTIEKTEYGLPCWRR</sequence>
<accession>C5A6W3</accession>
<reference evidence="1 2" key="1">
    <citation type="journal article" date="2007" name="Genome Biol.">
        <title>Genome analysis and genome-wide proteomics of Thermococcus gammatolerans, the most radioresistant organism known amongst the Archaea.</title>
        <authorList>
            <person name="Zivanovic Y."/>
            <person name="Armengaud J."/>
            <person name="Lagorce A."/>
            <person name="Leplat C."/>
            <person name="Guerin P."/>
            <person name="Dutertre M."/>
            <person name="Anthouard V."/>
            <person name="Forterre P."/>
            <person name="Wincker P."/>
            <person name="Confalonieri F."/>
        </authorList>
    </citation>
    <scope>NUCLEOTIDE SEQUENCE [LARGE SCALE GENOMIC DNA]</scope>
    <source>
        <strain evidence="2">DSM 15229 / JCM 11827 / EJ3</strain>
    </source>
</reference>
<dbReference type="STRING" id="593117.TGAM_1473"/>
<keyword evidence="2" id="KW-1185">Reference proteome</keyword>
<dbReference type="AlphaFoldDB" id="C5A6W3"/>
<dbReference type="PaxDb" id="593117-TGAM_1473"/>
<protein>
    <submittedName>
        <fullName evidence="1">Uncharacterized protein</fullName>
    </submittedName>
</protein>
<dbReference type="Proteomes" id="UP000001488">
    <property type="component" value="Chromosome"/>
</dbReference>
<evidence type="ECO:0000313" key="2">
    <source>
        <dbReference type="Proteomes" id="UP000001488"/>
    </source>
</evidence>